<evidence type="ECO:0000313" key="5">
    <source>
        <dbReference type="Proteomes" id="UP001596044"/>
    </source>
</evidence>
<evidence type="ECO:0000256" key="3">
    <source>
        <dbReference type="ARBA" id="ARBA00023295"/>
    </source>
</evidence>
<dbReference type="PANTHER" id="PTHR42812">
    <property type="entry name" value="BETA-XYLOSIDASE"/>
    <property type="match status" value="1"/>
</dbReference>
<evidence type="ECO:0000256" key="2">
    <source>
        <dbReference type="ARBA" id="ARBA00022801"/>
    </source>
</evidence>
<dbReference type="Pfam" id="PF04616">
    <property type="entry name" value="Glyco_hydro_43"/>
    <property type="match status" value="1"/>
</dbReference>
<evidence type="ECO:0000256" key="1">
    <source>
        <dbReference type="ARBA" id="ARBA00009865"/>
    </source>
</evidence>
<dbReference type="Proteomes" id="UP001596044">
    <property type="component" value="Unassembled WGS sequence"/>
</dbReference>
<gene>
    <name evidence="4" type="ORF">ACFPOG_13495</name>
</gene>
<proteinExistence type="inferred from homology"/>
<accession>A0ABW0K8F4</accession>
<comment type="caution">
    <text evidence="4">The sequence shown here is derived from an EMBL/GenBank/DDBJ whole genome shotgun (WGS) entry which is preliminary data.</text>
</comment>
<dbReference type="RefSeq" id="WP_270879675.1">
    <property type="nucleotide sequence ID" value="NZ_JAQFVF010000026.1"/>
</dbReference>
<organism evidence="4 5">
    <name type="scientific">Paenibacillus aestuarii</name>
    <dbReference type="NCBI Taxonomy" id="516965"/>
    <lineage>
        <taxon>Bacteria</taxon>
        <taxon>Bacillati</taxon>
        <taxon>Bacillota</taxon>
        <taxon>Bacilli</taxon>
        <taxon>Bacillales</taxon>
        <taxon>Paenibacillaceae</taxon>
        <taxon>Paenibacillus</taxon>
    </lineage>
</organism>
<dbReference type="PANTHER" id="PTHR42812:SF14">
    <property type="entry name" value="SECRETED PROTEIN"/>
    <property type="match status" value="1"/>
</dbReference>
<dbReference type="EMBL" id="JBHSMJ010000018">
    <property type="protein sequence ID" value="MFC5449277.1"/>
    <property type="molecule type" value="Genomic_DNA"/>
</dbReference>
<keyword evidence="2" id="KW-0378">Hydrolase</keyword>
<reference evidence="5" key="1">
    <citation type="journal article" date="2019" name="Int. J. Syst. Evol. Microbiol.">
        <title>The Global Catalogue of Microorganisms (GCM) 10K type strain sequencing project: providing services to taxonomists for standard genome sequencing and annotation.</title>
        <authorList>
            <consortium name="The Broad Institute Genomics Platform"/>
            <consortium name="The Broad Institute Genome Sequencing Center for Infectious Disease"/>
            <person name="Wu L."/>
            <person name="Ma J."/>
        </authorList>
    </citation>
    <scope>NUCLEOTIDE SEQUENCE [LARGE SCALE GENOMIC DNA]</scope>
    <source>
        <strain evidence="5">KACC 11904</strain>
    </source>
</reference>
<sequence length="245" mass="26847">MKSDFIMHPPHPETEWSACTGYCASAVQIKPNLDVPLKDASVCTGPDQLYYLTGTTDGGKVEIWTSSDLKGWTGPTAVWDLAQAGTWQQASKDSSGLCSPEIHVAKGTFWITYGLRQGGTGLLKSLSATVKGPYLDMGQMTADGHDASLFEDEDGAVYWVYGNGRIAKMKEDMTGLEELPRMVEVQPWKVAGREDHPSYTGNLQVGAYGAFLYKRDRLYYMFCADPLERMGSDAVDTFVAVSESI</sequence>
<protein>
    <submittedName>
        <fullName evidence="4">Family 43 glycosylhydrolase</fullName>
    </submittedName>
</protein>
<name>A0ABW0K8F4_9BACL</name>
<dbReference type="InterPro" id="IPR051795">
    <property type="entry name" value="Glycosyl_Hydrlase_43"/>
</dbReference>
<keyword evidence="5" id="KW-1185">Reference proteome</keyword>
<dbReference type="InterPro" id="IPR006710">
    <property type="entry name" value="Glyco_hydro_43"/>
</dbReference>
<dbReference type="InterPro" id="IPR023296">
    <property type="entry name" value="Glyco_hydro_beta-prop_sf"/>
</dbReference>
<evidence type="ECO:0000313" key="4">
    <source>
        <dbReference type="EMBL" id="MFC5449277.1"/>
    </source>
</evidence>
<dbReference type="SUPFAM" id="SSF75005">
    <property type="entry name" value="Arabinanase/levansucrase/invertase"/>
    <property type="match status" value="1"/>
</dbReference>
<dbReference type="Gene3D" id="2.115.10.20">
    <property type="entry name" value="Glycosyl hydrolase domain, family 43"/>
    <property type="match status" value="1"/>
</dbReference>
<keyword evidence="3" id="KW-0326">Glycosidase</keyword>
<comment type="similarity">
    <text evidence="1">Belongs to the glycosyl hydrolase 43 family.</text>
</comment>